<accession>A0ABT4KRN3</accession>
<evidence type="ECO:0000313" key="1">
    <source>
        <dbReference type="EMBL" id="MCZ4093961.1"/>
    </source>
</evidence>
<dbReference type="Pfam" id="PF13469">
    <property type="entry name" value="Sulfotransfer_3"/>
    <property type="match status" value="1"/>
</dbReference>
<name>A0ABT4KRN3_9HYPH</name>
<dbReference type="InterPro" id="IPR027417">
    <property type="entry name" value="P-loop_NTPase"/>
</dbReference>
<dbReference type="RefSeq" id="WP_269285891.1">
    <property type="nucleotide sequence ID" value="NZ_JAPVOI010000006.1"/>
</dbReference>
<dbReference type="Proteomes" id="UP001079430">
    <property type="component" value="Unassembled WGS sequence"/>
</dbReference>
<keyword evidence="2" id="KW-1185">Reference proteome</keyword>
<dbReference type="EMBL" id="JAPVOI010000006">
    <property type="protein sequence ID" value="MCZ4093961.1"/>
    <property type="molecule type" value="Genomic_DNA"/>
</dbReference>
<evidence type="ECO:0000313" key="2">
    <source>
        <dbReference type="Proteomes" id="UP001079430"/>
    </source>
</evidence>
<dbReference type="PANTHER" id="PTHR10704">
    <property type="entry name" value="CARBOHYDRATE SULFOTRANSFERASE"/>
    <property type="match status" value="1"/>
</dbReference>
<gene>
    <name evidence="1" type="ORF">O3W52_30020</name>
</gene>
<proteinExistence type="predicted"/>
<dbReference type="SUPFAM" id="SSF52540">
    <property type="entry name" value="P-loop containing nucleoside triphosphate hydrolases"/>
    <property type="match status" value="1"/>
</dbReference>
<dbReference type="InterPro" id="IPR051135">
    <property type="entry name" value="Gal/GlcNAc/GalNAc_ST"/>
</dbReference>
<organism evidence="1 2">
    <name type="scientific">Sinorhizobium psoraleae</name>
    <dbReference type="NCBI Taxonomy" id="520838"/>
    <lineage>
        <taxon>Bacteria</taxon>
        <taxon>Pseudomonadati</taxon>
        <taxon>Pseudomonadota</taxon>
        <taxon>Alphaproteobacteria</taxon>
        <taxon>Hyphomicrobiales</taxon>
        <taxon>Rhizobiaceae</taxon>
        <taxon>Sinorhizobium/Ensifer group</taxon>
        <taxon>Sinorhizobium</taxon>
    </lineage>
</organism>
<dbReference type="PANTHER" id="PTHR10704:SF44">
    <property type="entry name" value="LD35051P-RELATED"/>
    <property type="match status" value="1"/>
</dbReference>
<comment type="caution">
    <text evidence="1">The sequence shown here is derived from an EMBL/GenBank/DDBJ whole genome shotgun (WGS) entry which is preliminary data.</text>
</comment>
<sequence length="307" mass="34482">MPSQSTRIVYIAGYGRSGSTLLDIALGQHPAVVGAGEITSLTRHVWSHNEYCACSHPIRDCAVWSTVLQEWSKGWDSTLMSEYCALQQKFEGLPMFMKVFCGVGLGKQFAPYALHTKRLFDAMLSCSGRQMIVDSSKLPGRAMALAQIPGIDMRVIHLVRDGRGVAWSLLKGYERDEKSGLQKEIKPKSVFRTALRWSIVNLAVEYLLRKLGPQKVMRVRYEDFASNPVEIMREIGTFLELDLTEIGSTLQNGRPIGPGHQVAGNRLRMNASIALNKDEAWRTRMPAGQQVSFQRLGGWMLRRYGYL</sequence>
<dbReference type="Gene3D" id="3.40.50.300">
    <property type="entry name" value="P-loop containing nucleotide triphosphate hydrolases"/>
    <property type="match status" value="1"/>
</dbReference>
<reference evidence="1" key="1">
    <citation type="submission" date="2022-10" db="EMBL/GenBank/DDBJ databases">
        <title>Whole genome sequencing of three plant growth promoting bacteria isolated from Vachellia tortilis subsp. raddiana in Morocco.</title>
        <authorList>
            <person name="Hnini M."/>
            <person name="Zouagui R."/>
            <person name="Zouagui H."/>
            <person name="Chemao Elfihri M.-W."/>
            <person name="Ibrahimi A."/>
            <person name="Sbabou L."/>
            <person name="Aurag J."/>
        </authorList>
    </citation>
    <scope>NUCLEOTIDE SEQUENCE</scope>
    <source>
        <strain evidence="1">LMR678</strain>
    </source>
</reference>
<protein>
    <submittedName>
        <fullName evidence="1">Sulfotransferase</fullName>
    </submittedName>
</protein>